<feature type="compositionally biased region" description="Low complexity" evidence="7">
    <location>
        <begin position="70"/>
        <end position="89"/>
    </location>
</feature>
<evidence type="ECO:0000313" key="8">
    <source>
        <dbReference type="EMBL" id="MFH4980591.1"/>
    </source>
</evidence>
<keyword evidence="4" id="KW-0687">Ribonucleoprotein</keyword>
<dbReference type="AlphaFoldDB" id="A0ABD6ET07"/>
<reference evidence="8 9" key="1">
    <citation type="submission" date="2024-08" db="EMBL/GenBank/DDBJ databases">
        <title>Gnathostoma spinigerum genome.</title>
        <authorList>
            <person name="Gonzalez-Bertolin B."/>
            <person name="Monzon S."/>
            <person name="Zaballos A."/>
            <person name="Jimenez P."/>
            <person name="Dekumyoy P."/>
            <person name="Varona S."/>
            <person name="Cuesta I."/>
            <person name="Sumanam S."/>
            <person name="Adisakwattana P."/>
            <person name="Gasser R.B."/>
            <person name="Hernandez-Gonzalez A."/>
            <person name="Young N.D."/>
            <person name="Perteguer M.J."/>
        </authorList>
    </citation>
    <scope>NUCLEOTIDE SEQUENCE [LARGE SCALE GENOMIC DNA]</scope>
    <source>
        <strain evidence="8">AL3</strain>
        <tissue evidence="8">Liver</tissue>
    </source>
</reference>
<dbReference type="InterPro" id="IPR044076">
    <property type="entry name" value="Ribosomal_P2"/>
</dbReference>
<evidence type="ECO:0000313" key="9">
    <source>
        <dbReference type="Proteomes" id="UP001608902"/>
    </source>
</evidence>
<dbReference type="PANTHER" id="PTHR21141">
    <property type="entry name" value="60S ACIDIC RIBOSOMAL PROTEIN FAMILY MEMBER"/>
    <property type="match status" value="1"/>
</dbReference>
<dbReference type="HAMAP" id="MF_01478">
    <property type="entry name" value="Ribosomal_L12_arch"/>
    <property type="match status" value="1"/>
</dbReference>
<feature type="region of interest" description="Disordered" evidence="7">
    <location>
        <begin position="70"/>
        <end position="95"/>
    </location>
</feature>
<organism evidence="8 9">
    <name type="scientific">Gnathostoma spinigerum</name>
    <dbReference type="NCBI Taxonomy" id="75299"/>
    <lineage>
        <taxon>Eukaryota</taxon>
        <taxon>Metazoa</taxon>
        <taxon>Ecdysozoa</taxon>
        <taxon>Nematoda</taxon>
        <taxon>Chromadorea</taxon>
        <taxon>Rhabditida</taxon>
        <taxon>Spirurina</taxon>
        <taxon>Gnathostomatomorpha</taxon>
        <taxon>Gnathostomatoidea</taxon>
        <taxon>Gnathostomatidae</taxon>
        <taxon>Gnathostoma</taxon>
    </lineage>
</organism>
<dbReference type="CDD" id="cd05833">
    <property type="entry name" value="Ribosomal_P2"/>
    <property type="match status" value="1"/>
</dbReference>
<dbReference type="InterPro" id="IPR038716">
    <property type="entry name" value="P1/P2_N_sf"/>
</dbReference>
<name>A0ABD6ET07_9BILA</name>
<protein>
    <recommendedName>
        <fullName evidence="5">Large ribosomal subunit protein P2</fullName>
    </recommendedName>
    <alternativeName>
        <fullName evidence="6">60S acidic ribosomal protein P2</fullName>
    </alternativeName>
</protein>
<evidence type="ECO:0000256" key="4">
    <source>
        <dbReference type="ARBA" id="ARBA00023274"/>
    </source>
</evidence>
<keyword evidence="9" id="KW-1185">Reference proteome</keyword>
<dbReference type="EMBL" id="JBGFUD010005775">
    <property type="protein sequence ID" value="MFH4980591.1"/>
    <property type="molecule type" value="Genomic_DNA"/>
</dbReference>
<dbReference type="Pfam" id="PF00428">
    <property type="entry name" value="Ribosomal_60s"/>
    <property type="match status" value="1"/>
</dbReference>
<dbReference type="Gene3D" id="1.10.10.1410">
    <property type="match status" value="1"/>
</dbReference>
<dbReference type="Proteomes" id="UP001608902">
    <property type="component" value="Unassembled WGS sequence"/>
</dbReference>
<comment type="caution">
    <text evidence="8">The sequence shown here is derived from an EMBL/GenBank/DDBJ whole genome shotgun (WGS) entry which is preliminary data.</text>
</comment>
<dbReference type="InterPro" id="IPR027534">
    <property type="entry name" value="Ribosomal_P1/P2"/>
</dbReference>
<dbReference type="PANTHER" id="PTHR21141:SF5">
    <property type="entry name" value="LARGE RIBOSOMAL SUBUNIT PROTEIN P2"/>
    <property type="match status" value="1"/>
</dbReference>
<dbReference type="FunFam" id="1.10.10.1410:FF:000002">
    <property type="entry name" value="60S acidic ribosomal protein P2"/>
    <property type="match status" value="1"/>
</dbReference>
<proteinExistence type="inferred from homology"/>
<keyword evidence="3" id="KW-0689">Ribosomal protein</keyword>
<dbReference type="GO" id="GO:1990904">
    <property type="term" value="C:ribonucleoprotein complex"/>
    <property type="evidence" value="ECO:0007669"/>
    <property type="project" value="UniProtKB-KW"/>
</dbReference>
<evidence type="ECO:0000256" key="1">
    <source>
        <dbReference type="ARBA" id="ARBA00003362"/>
    </source>
</evidence>
<evidence type="ECO:0000256" key="7">
    <source>
        <dbReference type="SAM" id="MobiDB-lite"/>
    </source>
</evidence>
<sequence>MKYLAAYLLASMSAKHQTHPPQAKDIENILGSVGLDCDMEEVQRIIHAFEGKNVADVIAEGRLKMASVPSGAPVAAPSGGGAAAPAASAESEKEEKKEGIFYLLFQIVLSQW</sequence>
<accession>A0ABD6ET07</accession>
<comment type="function">
    <text evidence="1">Plays an important role in the elongation step of protein synthesis.</text>
</comment>
<evidence type="ECO:0000256" key="5">
    <source>
        <dbReference type="ARBA" id="ARBA00035301"/>
    </source>
</evidence>
<gene>
    <name evidence="8" type="ORF">AB6A40_007300</name>
</gene>
<comment type="similarity">
    <text evidence="2">Belongs to the eukaryotic ribosomal protein P1/P2 family.</text>
</comment>
<evidence type="ECO:0000256" key="3">
    <source>
        <dbReference type="ARBA" id="ARBA00022980"/>
    </source>
</evidence>
<evidence type="ECO:0000256" key="6">
    <source>
        <dbReference type="ARBA" id="ARBA00035443"/>
    </source>
</evidence>
<evidence type="ECO:0000256" key="2">
    <source>
        <dbReference type="ARBA" id="ARBA00005436"/>
    </source>
</evidence>
<dbReference type="GO" id="GO:0022626">
    <property type="term" value="C:cytosolic ribosome"/>
    <property type="evidence" value="ECO:0007669"/>
    <property type="project" value="UniProtKB-ARBA"/>
</dbReference>